<dbReference type="AlphaFoldDB" id="A0A8S0R4K9"/>
<dbReference type="GO" id="GO:0008234">
    <property type="term" value="F:cysteine-type peptidase activity"/>
    <property type="evidence" value="ECO:0007669"/>
    <property type="project" value="InterPro"/>
</dbReference>
<protein>
    <submittedName>
        <fullName evidence="7">Sentrin-specific protease 1-like</fullName>
    </submittedName>
</protein>
<keyword evidence="8" id="KW-1185">Reference proteome</keyword>
<gene>
    <name evidence="7" type="ORF">OLEA9_A101995</name>
</gene>
<dbReference type="Gene3D" id="3.40.395.10">
    <property type="entry name" value="Adenoviral Proteinase, Chain A"/>
    <property type="match status" value="1"/>
</dbReference>
<evidence type="ECO:0000256" key="2">
    <source>
        <dbReference type="ARBA" id="ARBA00022670"/>
    </source>
</evidence>
<evidence type="ECO:0000256" key="3">
    <source>
        <dbReference type="ARBA" id="ARBA00022801"/>
    </source>
</evidence>
<organism evidence="7 8">
    <name type="scientific">Olea europaea subsp. europaea</name>
    <dbReference type="NCBI Taxonomy" id="158383"/>
    <lineage>
        <taxon>Eukaryota</taxon>
        <taxon>Viridiplantae</taxon>
        <taxon>Streptophyta</taxon>
        <taxon>Embryophyta</taxon>
        <taxon>Tracheophyta</taxon>
        <taxon>Spermatophyta</taxon>
        <taxon>Magnoliopsida</taxon>
        <taxon>eudicotyledons</taxon>
        <taxon>Gunneridae</taxon>
        <taxon>Pentapetalae</taxon>
        <taxon>asterids</taxon>
        <taxon>lamiids</taxon>
        <taxon>Lamiales</taxon>
        <taxon>Oleaceae</taxon>
        <taxon>Oleeae</taxon>
        <taxon>Olea</taxon>
    </lineage>
</organism>
<dbReference type="EMBL" id="CACTIH010002078">
    <property type="protein sequence ID" value="CAA2972990.1"/>
    <property type="molecule type" value="Genomic_DNA"/>
</dbReference>
<feature type="coiled-coil region" evidence="4">
    <location>
        <begin position="64"/>
        <end position="91"/>
    </location>
</feature>
<sequence>MPLVMDIGVREAHITDDDDDFVDPSRRCEVTSHQETPRADEGPSGPQHSPNEEQHHGMQGSAVLHDLNVQMSELKSQNKVLTVEMDTIKSQMSSLNSDQAKKITEIIIMQGQLKCDMTEIRTNVQFLSESVIAMISSSMDEILRQFNDRKCCLLNEYEETEAAVVGGEKSHVVGGFEKIDEMEKQQPIVDRKGKGKVDPTDDVAFPCSLQPLSFDLGIEYSQSDDLKSVEIQKQIDAVISDVITASKNVDEEGSPTPEPAFELPVKWISRPARILQSPFVASERKVLQHDGVGNFEKDPDYNKSECKQMKVTIDSTLPQQTNSHDCGVFMILYALYILRDGRCSIPHQFDTAKCRLDITSLLYKHREPNMKKFR</sequence>
<keyword evidence="4" id="KW-0175">Coiled coil</keyword>
<comment type="similarity">
    <text evidence="1">Belongs to the peptidase C48 family.</text>
</comment>
<evidence type="ECO:0000259" key="6">
    <source>
        <dbReference type="Pfam" id="PF02902"/>
    </source>
</evidence>
<evidence type="ECO:0000256" key="5">
    <source>
        <dbReference type="SAM" id="MobiDB-lite"/>
    </source>
</evidence>
<keyword evidence="3" id="KW-0378">Hydrolase</keyword>
<dbReference type="OrthoDB" id="1694156at2759"/>
<dbReference type="Gramene" id="OE9A101995T1">
    <property type="protein sequence ID" value="OE9A101995C1"/>
    <property type="gene ID" value="OE9A101995"/>
</dbReference>
<dbReference type="SUPFAM" id="SSF54001">
    <property type="entry name" value="Cysteine proteinases"/>
    <property type="match status" value="1"/>
</dbReference>
<name>A0A8S0R4K9_OLEEU</name>
<proteinExistence type="inferred from homology"/>
<feature type="compositionally biased region" description="Basic and acidic residues" evidence="5">
    <location>
        <begin position="23"/>
        <end position="41"/>
    </location>
</feature>
<evidence type="ECO:0000313" key="8">
    <source>
        <dbReference type="Proteomes" id="UP000594638"/>
    </source>
</evidence>
<reference evidence="7 8" key="1">
    <citation type="submission" date="2019-12" db="EMBL/GenBank/DDBJ databases">
        <authorList>
            <person name="Alioto T."/>
            <person name="Alioto T."/>
            <person name="Gomez Garrido J."/>
        </authorList>
    </citation>
    <scope>NUCLEOTIDE SEQUENCE [LARGE SCALE GENOMIC DNA]</scope>
</reference>
<dbReference type="InterPro" id="IPR003653">
    <property type="entry name" value="Peptidase_C48_C"/>
</dbReference>
<feature type="region of interest" description="Disordered" evidence="5">
    <location>
        <begin position="15"/>
        <end position="58"/>
    </location>
</feature>
<accession>A0A8S0R4K9</accession>
<evidence type="ECO:0000256" key="4">
    <source>
        <dbReference type="SAM" id="Coils"/>
    </source>
</evidence>
<feature type="domain" description="Ubiquitin-like protease family profile" evidence="6">
    <location>
        <begin position="302"/>
        <end position="341"/>
    </location>
</feature>
<comment type="caution">
    <text evidence="7">The sequence shown here is derived from an EMBL/GenBank/DDBJ whole genome shotgun (WGS) entry which is preliminary data.</text>
</comment>
<dbReference type="Proteomes" id="UP000594638">
    <property type="component" value="Unassembled WGS sequence"/>
</dbReference>
<dbReference type="Pfam" id="PF02902">
    <property type="entry name" value="Peptidase_C48"/>
    <property type="match status" value="1"/>
</dbReference>
<evidence type="ECO:0000256" key="1">
    <source>
        <dbReference type="ARBA" id="ARBA00005234"/>
    </source>
</evidence>
<dbReference type="GO" id="GO:0006508">
    <property type="term" value="P:proteolysis"/>
    <property type="evidence" value="ECO:0007669"/>
    <property type="project" value="UniProtKB-KW"/>
</dbReference>
<keyword evidence="2 7" id="KW-0645">Protease</keyword>
<evidence type="ECO:0000313" key="7">
    <source>
        <dbReference type="EMBL" id="CAA2972990.1"/>
    </source>
</evidence>
<dbReference type="InterPro" id="IPR038765">
    <property type="entry name" value="Papain-like_cys_pep_sf"/>
</dbReference>